<dbReference type="PANTHER" id="PTHR11715:SF3">
    <property type="entry name" value="GLYCINE CLEAVAGE SYSTEM H PROTEIN-RELATED"/>
    <property type="match status" value="1"/>
</dbReference>
<protein>
    <submittedName>
        <fullName evidence="3">Glycine cleavage system H protein</fullName>
    </submittedName>
</protein>
<proteinExistence type="predicted"/>
<organism evidence="3 4">
    <name type="scientific">Thalassoglobus neptunius</name>
    <dbReference type="NCBI Taxonomy" id="1938619"/>
    <lineage>
        <taxon>Bacteria</taxon>
        <taxon>Pseudomonadati</taxon>
        <taxon>Planctomycetota</taxon>
        <taxon>Planctomycetia</taxon>
        <taxon>Planctomycetales</taxon>
        <taxon>Planctomycetaceae</taxon>
        <taxon>Thalassoglobus</taxon>
    </lineage>
</organism>
<dbReference type="GO" id="GO:0009249">
    <property type="term" value="P:protein lipoylation"/>
    <property type="evidence" value="ECO:0007669"/>
    <property type="project" value="TreeGrafter"/>
</dbReference>
<dbReference type="Gene3D" id="2.40.50.100">
    <property type="match status" value="1"/>
</dbReference>
<feature type="domain" description="Lipoyl-binding" evidence="2">
    <location>
        <begin position="35"/>
        <end position="118"/>
    </location>
</feature>
<dbReference type="InterPro" id="IPR011053">
    <property type="entry name" value="Single_hybrid_motif"/>
</dbReference>
<dbReference type="GO" id="GO:0019464">
    <property type="term" value="P:glycine decarboxylation via glycine cleavage system"/>
    <property type="evidence" value="ECO:0007669"/>
    <property type="project" value="InterPro"/>
</dbReference>
<dbReference type="Pfam" id="PF01597">
    <property type="entry name" value="GCV_H"/>
    <property type="match status" value="1"/>
</dbReference>
<dbReference type="GO" id="GO:0005960">
    <property type="term" value="C:glycine cleavage complex"/>
    <property type="evidence" value="ECO:0007669"/>
    <property type="project" value="InterPro"/>
</dbReference>
<evidence type="ECO:0000259" key="2">
    <source>
        <dbReference type="PROSITE" id="PS50968"/>
    </source>
</evidence>
<comment type="caution">
    <text evidence="3">The sequence shown here is derived from an EMBL/GenBank/DDBJ whole genome shotgun (WGS) entry which is preliminary data.</text>
</comment>
<dbReference type="RefSeq" id="WP_146510965.1">
    <property type="nucleotide sequence ID" value="NZ_SIHI01000012.1"/>
</dbReference>
<dbReference type="CDD" id="cd06848">
    <property type="entry name" value="GCS_H"/>
    <property type="match status" value="1"/>
</dbReference>
<dbReference type="Proteomes" id="UP000317243">
    <property type="component" value="Unassembled WGS sequence"/>
</dbReference>
<sequence>MADPLIFMMGQYEAQIPQDRLYCDNHMWAQEGPGGFRIGFTAYSVRLLQDVYFLDWTIDPYTVVKRKQEIGEIESSKAVSTLYPPGEGKVLNFNEALLDDPSAINTDSYGAGWLYNFETLMKFMTPDEYVAFLGTKWDETQRVIKGQVNQD</sequence>
<evidence type="ECO:0000313" key="3">
    <source>
        <dbReference type="EMBL" id="TWT51629.1"/>
    </source>
</evidence>
<evidence type="ECO:0000313" key="4">
    <source>
        <dbReference type="Proteomes" id="UP000317243"/>
    </source>
</evidence>
<dbReference type="InterPro" id="IPR000089">
    <property type="entry name" value="Biotin_lipoyl"/>
</dbReference>
<dbReference type="AlphaFoldDB" id="A0A5C5WNG5"/>
<dbReference type="EMBL" id="SIHI01000012">
    <property type="protein sequence ID" value="TWT51629.1"/>
    <property type="molecule type" value="Genomic_DNA"/>
</dbReference>
<accession>A0A5C5WNG5</accession>
<keyword evidence="1" id="KW-0450">Lipoyl</keyword>
<dbReference type="InterPro" id="IPR033753">
    <property type="entry name" value="GCV_H/Fam206"/>
</dbReference>
<dbReference type="SUPFAM" id="SSF51230">
    <property type="entry name" value="Single hybrid motif"/>
    <property type="match status" value="1"/>
</dbReference>
<dbReference type="PANTHER" id="PTHR11715">
    <property type="entry name" value="GLYCINE CLEAVAGE SYSTEM H PROTEIN"/>
    <property type="match status" value="1"/>
</dbReference>
<name>A0A5C5WNG5_9PLAN</name>
<dbReference type="PROSITE" id="PS50968">
    <property type="entry name" value="BIOTINYL_LIPOYL"/>
    <property type="match status" value="1"/>
</dbReference>
<dbReference type="InterPro" id="IPR002930">
    <property type="entry name" value="GCV_H"/>
</dbReference>
<gene>
    <name evidence="3" type="primary">gcvH_2</name>
    <name evidence="3" type="ORF">KOR42_35170</name>
</gene>
<evidence type="ECO:0000256" key="1">
    <source>
        <dbReference type="ARBA" id="ARBA00022823"/>
    </source>
</evidence>
<dbReference type="GO" id="GO:0005829">
    <property type="term" value="C:cytosol"/>
    <property type="evidence" value="ECO:0007669"/>
    <property type="project" value="TreeGrafter"/>
</dbReference>
<reference evidence="3 4" key="1">
    <citation type="submission" date="2019-02" db="EMBL/GenBank/DDBJ databases">
        <title>Deep-cultivation of Planctomycetes and their phenomic and genomic characterization uncovers novel biology.</title>
        <authorList>
            <person name="Wiegand S."/>
            <person name="Jogler M."/>
            <person name="Boedeker C."/>
            <person name="Pinto D."/>
            <person name="Vollmers J."/>
            <person name="Rivas-Marin E."/>
            <person name="Kohn T."/>
            <person name="Peeters S.H."/>
            <person name="Heuer A."/>
            <person name="Rast P."/>
            <person name="Oberbeckmann S."/>
            <person name="Bunk B."/>
            <person name="Jeske O."/>
            <person name="Meyerdierks A."/>
            <person name="Storesund J.E."/>
            <person name="Kallscheuer N."/>
            <person name="Luecker S."/>
            <person name="Lage O.M."/>
            <person name="Pohl T."/>
            <person name="Merkel B.J."/>
            <person name="Hornburger P."/>
            <person name="Mueller R.-W."/>
            <person name="Bruemmer F."/>
            <person name="Labrenz M."/>
            <person name="Spormann A.M."/>
            <person name="Op Den Camp H."/>
            <person name="Overmann J."/>
            <person name="Amann R."/>
            <person name="Jetten M.S.M."/>
            <person name="Mascher T."/>
            <person name="Medema M.H."/>
            <person name="Devos D.P."/>
            <person name="Kaster A.-K."/>
            <person name="Ovreas L."/>
            <person name="Rohde M."/>
            <person name="Galperin M.Y."/>
            <person name="Jogler C."/>
        </authorList>
    </citation>
    <scope>NUCLEOTIDE SEQUENCE [LARGE SCALE GENOMIC DNA]</scope>
    <source>
        <strain evidence="3 4">KOR42</strain>
    </source>
</reference>
<dbReference type="OrthoDB" id="9796712at2"/>
<keyword evidence="4" id="KW-1185">Reference proteome</keyword>